<dbReference type="GO" id="GO:0005886">
    <property type="term" value="C:plasma membrane"/>
    <property type="evidence" value="ECO:0007669"/>
    <property type="project" value="UniProtKB-SubCell"/>
</dbReference>
<evidence type="ECO:0000259" key="3">
    <source>
        <dbReference type="Pfam" id="PF06808"/>
    </source>
</evidence>
<feature type="transmembrane region" description="Helical" evidence="2">
    <location>
        <begin position="478"/>
        <end position="498"/>
    </location>
</feature>
<feature type="transmembrane region" description="Helical" evidence="2">
    <location>
        <begin position="186"/>
        <end position="205"/>
    </location>
</feature>
<feature type="transmembrane region" description="Helical" evidence="2">
    <location>
        <begin position="654"/>
        <end position="671"/>
    </location>
</feature>
<keyword evidence="2" id="KW-0812">Transmembrane</keyword>
<feature type="transmembrane region" description="Helical" evidence="2">
    <location>
        <begin position="109"/>
        <end position="127"/>
    </location>
</feature>
<keyword evidence="5" id="KW-1185">Reference proteome</keyword>
<dbReference type="InterPro" id="IPR011853">
    <property type="entry name" value="TRAP_DctM-Dct_fused"/>
</dbReference>
<feature type="transmembrane region" description="Helical" evidence="2">
    <location>
        <begin position="625"/>
        <end position="647"/>
    </location>
</feature>
<feature type="transmembrane region" description="Helical" evidence="2">
    <location>
        <begin position="445"/>
        <end position="472"/>
    </location>
</feature>
<accession>A0A8I0MY34</accession>
<dbReference type="EMBL" id="AQHF01000030">
    <property type="protein sequence ID" value="MBE0348114.1"/>
    <property type="molecule type" value="Genomic_DNA"/>
</dbReference>
<keyword evidence="1" id="KW-0813">Transport</keyword>
<gene>
    <name evidence="4" type="ORF">PPEP_a3224</name>
</gene>
<dbReference type="Pfam" id="PF06808">
    <property type="entry name" value="DctM"/>
    <property type="match status" value="1"/>
</dbReference>
<evidence type="ECO:0000256" key="2">
    <source>
        <dbReference type="SAM" id="Phobius"/>
    </source>
</evidence>
<feature type="transmembrane region" description="Helical" evidence="2">
    <location>
        <begin position="75"/>
        <end position="97"/>
    </location>
</feature>
<feature type="transmembrane region" description="Helical" evidence="2">
    <location>
        <begin position="411"/>
        <end position="433"/>
    </location>
</feature>
<feature type="transmembrane region" description="Helical" evidence="2">
    <location>
        <begin position="24"/>
        <end position="43"/>
    </location>
</feature>
<protein>
    <recommendedName>
        <fullName evidence="3">TRAP C4-dicarboxylate transport system permease DctM subunit domain-containing protein</fullName>
    </recommendedName>
</protein>
<organism evidence="4 5">
    <name type="scientific">Pseudoalteromonas peptidolytica F12-50-A1</name>
    <dbReference type="NCBI Taxonomy" id="1315280"/>
    <lineage>
        <taxon>Bacteria</taxon>
        <taxon>Pseudomonadati</taxon>
        <taxon>Pseudomonadota</taxon>
        <taxon>Gammaproteobacteria</taxon>
        <taxon>Alteromonadales</taxon>
        <taxon>Pseudoalteromonadaceae</taxon>
        <taxon>Pseudoalteromonas</taxon>
    </lineage>
</organism>
<evidence type="ECO:0000256" key="1">
    <source>
        <dbReference type="RuleBase" id="RU369079"/>
    </source>
</evidence>
<feature type="domain" description="TRAP C4-dicarboxylate transport system permease DctM subunit" evidence="3">
    <location>
        <begin position="121"/>
        <end position="616"/>
    </location>
</feature>
<comment type="subcellular location">
    <subcellularLocation>
        <location evidence="1">Cell inner membrane</location>
        <topology evidence="1">Multi-pass membrane protein</topology>
    </subcellularLocation>
</comment>
<feature type="transmembrane region" description="Helical" evidence="2">
    <location>
        <begin position="356"/>
        <end position="383"/>
    </location>
</feature>
<evidence type="ECO:0000313" key="5">
    <source>
        <dbReference type="Proteomes" id="UP000660708"/>
    </source>
</evidence>
<dbReference type="Proteomes" id="UP000660708">
    <property type="component" value="Unassembled WGS sequence"/>
</dbReference>
<feature type="transmembrane region" description="Helical" evidence="2">
    <location>
        <begin position="49"/>
        <end position="68"/>
    </location>
</feature>
<evidence type="ECO:0000313" key="4">
    <source>
        <dbReference type="EMBL" id="MBE0348114.1"/>
    </source>
</evidence>
<keyword evidence="2" id="KW-0472">Membrane</keyword>
<keyword evidence="1" id="KW-1003">Cell membrane</keyword>
<dbReference type="NCBIfam" id="TIGR02123">
    <property type="entry name" value="TRAP_fused"/>
    <property type="match status" value="1"/>
</dbReference>
<dbReference type="InterPro" id="IPR010656">
    <property type="entry name" value="DctM"/>
</dbReference>
<reference evidence="4 5" key="1">
    <citation type="submission" date="2015-06" db="EMBL/GenBank/DDBJ databases">
        <title>Genome sequence of Pseudoalteromonas peptidolytica.</title>
        <authorList>
            <person name="Xie B.-B."/>
            <person name="Rong J.-C."/>
            <person name="Qin Q.-L."/>
            <person name="Zhang Y.-Z."/>
        </authorList>
    </citation>
    <scope>NUCLEOTIDE SEQUENCE [LARGE SCALE GENOMIC DNA]</scope>
    <source>
        <strain evidence="4 5">F12-50-A1</strain>
    </source>
</reference>
<feature type="transmembrane region" description="Helical" evidence="2">
    <location>
        <begin position="225"/>
        <end position="254"/>
    </location>
</feature>
<feature type="transmembrane region" description="Helical" evidence="2">
    <location>
        <begin position="298"/>
        <end position="322"/>
    </location>
</feature>
<keyword evidence="2" id="KW-1133">Transmembrane helix</keyword>
<dbReference type="PANTHER" id="PTHR43849:SF2">
    <property type="entry name" value="BLL3936 PROTEIN"/>
    <property type="match status" value="1"/>
</dbReference>
<feature type="transmembrane region" description="Helical" evidence="2">
    <location>
        <begin position="601"/>
        <end position="619"/>
    </location>
</feature>
<dbReference type="AlphaFoldDB" id="A0A8I0MY34"/>
<dbReference type="GO" id="GO:0022857">
    <property type="term" value="F:transmembrane transporter activity"/>
    <property type="evidence" value="ECO:0007669"/>
    <property type="project" value="UniProtKB-UniRule"/>
</dbReference>
<proteinExistence type="predicted"/>
<keyword evidence="1" id="KW-0997">Cell inner membrane</keyword>
<feature type="transmembrane region" description="Helical" evidence="2">
    <location>
        <begin position="134"/>
        <end position="151"/>
    </location>
</feature>
<dbReference type="RefSeq" id="WP_147389205.1">
    <property type="nucleotide sequence ID" value="NZ_AQHF01000030.1"/>
</dbReference>
<comment type="function">
    <text evidence="1">Part of the tripartite ATP-independent periplasmic (TRAP) transport system.</text>
</comment>
<feature type="transmembrane region" description="Helical" evidence="2">
    <location>
        <begin position="266"/>
        <end position="292"/>
    </location>
</feature>
<sequence length="699" mass="75110">MSSIKNEPDSLVVPTKPQSNKARLAFYLAVITSFLHLYFNLVATWPDNYISAIHFMLFGSFLLLTVPLNSGRWTWVAHVIDVGLCVSLVLSCGYLVLYSDALAARNYEFATADWLASITATLVALELVRRSMGWFIPVMIMLAMSYVLFLGQYIDGIFHFAGLSAETILFRNYFDDGLFGPIAKISWTFVFMFILFGSFLVQAGTGDFIIRLSNALVGRMVGGQGLVAVVSSGMMGSVSGSAIANTAATGVITIPLMKKAGFPAKFAAAVEAGASTGGQLIPPIMGAGVFVMASYTQIPYLTIIAAAFMPAILYFASIAIFVRIQAKRLGIKPSEHAEQLSAWQELKAGWHHLLPILLLVALMVYGFTPTYAVSIATLSVYLFSLVSRTPMGYSKVLAALASATENSAKTAVLLVTIGVLINCISISSLGVTFSLMINEWAGSNLMLLLVLIALASLIVGMGLPVTASYIVLATLSAPALYGLISQSALVEVIVNGQLNDTANMMMQMMAPSLSEIYNLPTTSANEVMTILAGLPPEAIEIIRSNQFDASHLAMMLLSAHMIIFWLSQDSNVTPPVCLVAFTAAGIAKTPPMATGVEAWKTAKALYIVPLLFAYTPFIGGTHVEVMQIFFTALIGIYALVAAIYGYAESQLKPLIRGVIAIAGVSLVWPHQMYYLDIGAAMMVISLIATQVWTARTARV</sequence>
<comment type="caution">
    <text evidence="4">The sequence shown here is derived from an EMBL/GenBank/DDBJ whole genome shotgun (WGS) entry which is preliminary data.</text>
</comment>
<feature type="transmembrane region" description="Helical" evidence="2">
    <location>
        <begin position="677"/>
        <end position="694"/>
    </location>
</feature>
<name>A0A8I0MY34_9GAMM</name>
<dbReference type="PANTHER" id="PTHR43849">
    <property type="entry name" value="BLL3936 PROTEIN"/>
    <property type="match status" value="1"/>
</dbReference>